<dbReference type="RefSeq" id="WP_132690494.1">
    <property type="nucleotide sequence ID" value="NZ_SMFT01000002.1"/>
</dbReference>
<feature type="binding site" evidence="7">
    <location>
        <position position="71"/>
    </location>
    <ligand>
        <name>Mg(2+)</name>
        <dbReference type="ChEBI" id="CHEBI:18420"/>
        <label>1</label>
        <note>catalytic</note>
    </ligand>
</feature>
<feature type="binding site" evidence="6">
    <location>
        <position position="93"/>
    </location>
    <ligand>
        <name>Mg(2+)</name>
        <dbReference type="ChEBI" id="CHEBI:18420"/>
        <label>1</label>
    </ligand>
</feature>
<evidence type="ECO:0000313" key="8">
    <source>
        <dbReference type="EMBL" id="TCJ98792.1"/>
    </source>
</evidence>
<dbReference type="CDD" id="cd01638">
    <property type="entry name" value="CysQ"/>
    <property type="match status" value="1"/>
</dbReference>
<keyword evidence="6 7" id="KW-0460">Magnesium</keyword>
<dbReference type="Gene3D" id="3.40.190.80">
    <property type="match status" value="1"/>
</dbReference>
<feature type="binding site" evidence="6">
    <location>
        <position position="91"/>
    </location>
    <ligand>
        <name>Mg(2+)</name>
        <dbReference type="ChEBI" id="CHEBI:18420"/>
        <label>1</label>
    </ligand>
</feature>
<accession>A0A4R1FY80</accession>
<protein>
    <recommendedName>
        <fullName evidence="6">3'(2'),5'-bisphosphate nucleotidase CysQ</fullName>
        <ecNumber evidence="6">3.1.3.7</ecNumber>
    </recommendedName>
    <alternativeName>
        <fullName evidence="6">3'(2'),5-bisphosphonucleoside 3'(2')-phosphohydrolase</fullName>
    </alternativeName>
    <alternativeName>
        <fullName evidence="6">3'-phosphoadenosine 5'-phosphate phosphatase</fullName>
        <shortName evidence="6">PAP phosphatase</shortName>
    </alternativeName>
</protein>
<dbReference type="HAMAP" id="MF_02095">
    <property type="entry name" value="CysQ"/>
    <property type="match status" value="1"/>
</dbReference>
<keyword evidence="6 7" id="KW-0479">Metal-binding</keyword>
<feature type="binding site" evidence="6">
    <location>
        <position position="94"/>
    </location>
    <ligand>
        <name>Mg(2+)</name>
        <dbReference type="ChEBI" id="CHEBI:18420"/>
        <label>2</label>
    </ligand>
</feature>
<keyword evidence="4 6" id="KW-0378">Hydrolase</keyword>
<evidence type="ECO:0000256" key="7">
    <source>
        <dbReference type="PIRSR" id="PIRSR600760-2"/>
    </source>
</evidence>
<comment type="catalytic activity">
    <reaction evidence="6">
        <text>adenosine 3',5'-bisphosphate + H2O = AMP + phosphate</text>
        <dbReference type="Rhea" id="RHEA:10040"/>
        <dbReference type="ChEBI" id="CHEBI:15377"/>
        <dbReference type="ChEBI" id="CHEBI:43474"/>
        <dbReference type="ChEBI" id="CHEBI:58343"/>
        <dbReference type="ChEBI" id="CHEBI:456215"/>
        <dbReference type="EC" id="3.1.3.7"/>
    </reaction>
</comment>
<dbReference type="PRINTS" id="PR00377">
    <property type="entry name" value="IMPHPHTASES"/>
</dbReference>
<dbReference type="InterPro" id="IPR000760">
    <property type="entry name" value="Inositol_monophosphatase-like"/>
</dbReference>
<name>A0A4R1FY80_9PAST</name>
<comment type="function">
    <text evidence="6">Converts adenosine-3',5'-bisphosphate (PAP) to AMP.</text>
</comment>
<dbReference type="InterPro" id="IPR006240">
    <property type="entry name" value="CysQ"/>
</dbReference>
<sequence>MLARSEALLQSVLAIAIQAGEHLRRFYQQSAEVNVQLKADNTPVTEADLFVSQFLTQQLSQLTPNIPVLSEENCHIPFSERQQWQQYWLIDPLDGTQQFIDRTDQFAILIALVQQHRPTLGIIHAPILQRSFYAMQGYGAYQQSPQSTQRLSRQAPNWHQPLKIAIGSSYSQQKVRSILPENFACEFLVYGSSGLKSTLVATGECDCYVRLGNTGEWDTAAAEIILSEMGGKIFDSQFQPLTYNQRHSLINPDFVMVAQGQRDWQKVFRFYSRPTLK</sequence>
<dbReference type="InterPro" id="IPR050725">
    <property type="entry name" value="CysQ/Inositol_MonoPase"/>
</dbReference>
<keyword evidence="2 6" id="KW-1003">Cell membrane</keyword>
<feature type="binding site" evidence="7">
    <location>
        <position position="218"/>
    </location>
    <ligand>
        <name>Mg(2+)</name>
        <dbReference type="ChEBI" id="CHEBI:18420"/>
        <label>1</label>
        <note>catalytic</note>
    </ligand>
</feature>
<comment type="similarity">
    <text evidence="1 6">Belongs to the inositol monophosphatase superfamily. CysQ family.</text>
</comment>
<reference evidence="8 9" key="1">
    <citation type="submission" date="2019-03" db="EMBL/GenBank/DDBJ databases">
        <title>Genomic Encyclopedia of Type Strains, Phase IV (KMG-IV): sequencing the most valuable type-strain genomes for metagenomic binning, comparative biology and taxonomic classification.</title>
        <authorList>
            <person name="Goeker M."/>
        </authorList>
    </citation>
    <scope>NUCLEOTIDE SEQUENCE [LARGE SCALE GENOMIC DNA]</scope>
    <source>
        <strain evidence="8 9">DSM 15534</strain>
    </source>
</reference>
<dbReference type="EMBL" id="SMFT01000002">
    <property type="protein sequence ID" value="TCJ98792.1"/>
    <property type="molecule type" value="Genomic_DNA"/>
</dbReference>
<feature type="binding site" evidence="7">
    <location>
        <position position="94"/>
    </location>
    <ligand>
        <name>Mg(2+)</name>
        <dbReference type="ChEBI" id="CHEBI:18420"/>
        <label>1</label>
        <note>catalytic</note>
    </ligand>
</feature>
<feature type="binding site" evidence="6">
    <location>
        <begin position="93"/>
        <end position="96"/>
    </location>
    <ligand>
        <name>substrate</name>
    </ligand>
</feature>
<dbReference type="PANTHER" id="PTHR43028">
    <property type="entry name" value="3'(2'),5'-BISPHOSPHATE NUCLEOTIDASE 1"/>
    <property type="match status" value="1"/>
</dbReference>
<evidence type="ECO:0000256" key="1">
    <source>
        <dbReference type="ARBA" id="ARBA00005289"/>
    </source>
</evidence>
<gene>
    <name evidence="6" type="primary">cysQ</name>
    <name evidence="8" type="ORF">EV694_1218</name>
</gene>
<dbReference type="GO" id="GO:0008441">
    <property type="term" value="F:3'(2'),5'-bisphosphate nucleotidase activity"/>
    <property type="evidence" value="ECO:0007669"/>
    <property type="project" value="UniProtKB-UniRule"/>
</dbReference>
<feature type="binding site" evidence="6">
    <location>
        <position position="71"/>
    </location>
    <ligand>
        <name>Mg(2+)</name>
        <dbReference type="ChEBI" id="CHEBI:18420"/>
        <label>1</label>
    </ligand>
</feature>
<dbReference type="PANTHER" id="PTHR43028:SF7">
    <property type="entry name" value="3'(2'),5'-BISPHOSPHATE NUCLEOTIDASE CYSQ"/>
    <property type="match status" value="1"/>
</dbReference>
<organism evidence="8 9">
    <name type="scientific">Volucribacter psittacicida</name>
    <dbReference type="NCBI Taxonomy" id="203482"/>
    <lineage>
        <taxon>Bacteria</taxon>
        <taxon>Pseudomonadati</taxon>
        <taxon>Pseudomonadota</taxon>
        <taxon>Gammaproteobacteria</taxon>
        <taxon>Pasteurellales</taxon>
        <taxon>Pasteurellaceae</taxon>
        <taxon>Volucribacter</taxon>
    </lineage>
</organism>
<feature type="binding site" evidence="6">
    <location>
        <position position="218"/>
    </location>
    <ligand>
        <name>Mg(2+)</name>
        <dbReference type="ChEBI" id="CHEBI:18420"/>
        <label>2</label>
    </ligand>
</feature>
<comment type="subcellular location">
    <subcellularLocation>
        <location evidence="6">Cell inner membrane</location>
        <topology evidence="6">Peripheral membrane protein</topology>
        <orientation evidence="6">Cytoplasmic side</orientation>
    </subcellularLocation>
</comment>
<dbReference type="Proteomes" id="UP000294702">
    <property type="component" value="Unassembled WGS sequence"/>
</dbReference>
<feature type="binding site" evidence="6">
    <location>
        <position position="218"/>
    </location>
    <ligand>
        <name>substrate</name>
    </ligand>
</feature>
<dbReference type="GO" id="GO:0005886">
    <property type="term" value="C:plasma membrane"/>
    <property type="evidence" value="ECO:0007669"/>
    <property type="project" value="UniProtKB-SubCell"/>
</dbReference>
<dbReference type="SUPFAM" id="SSF56655">
    <property type="entry name" value="Carbohydrate phosphatase"/>
    <property type="match status" value="1"/>
</dbReference>
<dbReference type="GO" id="GO:0000103">
    <property type="term" value="P:sulfate assimilation"/>
    <property type="evidence" value="ECO:0007669"/>
    <property type="project" value="TreeGrafter"/>
</dbReference>
<evidence type="ECO:0000256" key="4">
    <source>
        <dbReference type="ARBA" id="ARBA00022801"/>
    </source>
</evidence>
<feature type="binding site" evidence="6">
    <location>
        <position position="71"/>
    </location>
    <ligand>
        <name>substrate</name>
    </ligand>
</feature>
<evidence type="ECO:0000256" key="5">
    <source>
        <dbReference type="ARBA" id="ARBA00023136"/>
    </source>
</evidence>
<comment type="cofactor">
    <cofactor evidence="6 7">
        <name>Mg(2+)</name>
        <dbReference type="ChEBI" id="CHEBI:18420"/>
    </cofactor>
</comment>
<keyword evidence="5 6" id="KW-0472">Membrane</keyword>
<dbReference type="Gene3D" id="3.30.540.10">
    <property type="entry name" value="Fructose-1,6-Bisphosphatase, subunit A, domain 1"/>
    <property type="match status" value="1"/>
</dbReference>
<dbReference type="Pfam" id="PF00459">
    <property type="entry name" value="Inositol_P"/>
    <property type="match status" value="1"/>
</dbReference>
<keyword evidence="3 6" id="KW-0997">Cell inner membrane</keyword>
<comment type="caution">
    <text evidence="8">The sequence shown here is derived from an EMBL/GenBank/DDBJ whole genome shotgun (WGS) entry which is preliminary data.</text>
</comment>
<keyword evidence="9" id="KW-1185">Reference proteome</keyword>
<dbReference type="OrthoDB" id="9785695at2"/>
<dbReference type="EC" id="3.1.3.7" evidence="6"/>
<dbReference type="GO" id="GO:0050427">
    <property type="term" value="P:3'-phosphoadenosine 5'-phosphosulfate metabolic process"/>
    <property type="evidence" value="ECO:0007669"/>
    <property type="project" value="TreeGrafter"/>
</dbReference>
<dbReference type="InterPro" id="IPR020550">
    <property type="entry name" value="Inositol_monophosphatase_CS"/>
</dbReference>
<proteinExistence type="inferred from homology"/>
<dbReference type="GO" id="GO:0000287">
    <property type="term" value="F:magnesium ion binding"/>
    <property type="evidence" value="ECO:0007669"/>
    <property type="project" value="UniProtKB-UniRule"/>
</dbReference>
<dbReference type="AlphaFoldDB" id="A0A4R1FY80"/>
<evidence type="ECO:0000256" key="6">
    <source>
        <dbReference type="HAMAP-Rule" id="MF_02095"/>
    </source>
</evidence>
<evidence type="ECO:0000256" key="2">
    <source>
        <dbReference type="ARBA" id="ARBA00022475"/>
    </source>
</evidence>
<feature type="binding site" evidence="7">
    <location>
        <position position="93"/>
    </location>
    <ligand>
        <name>Mg(2+)</name>
        <dbReference type="ChEBI" id="CHEBI:18420"/>
        <label>2</label>
    </ligand>
</feature>
<dbReference type="PROSITE" id="PS00630">
    <property type="entry name" value="IMP_2"/>
    <property type="match status" value="1"/>
</dbReference>
<evidence type="ECO:0000256" key="3">
    <source>
        <dbReference type="ARBA" id="ARBA00022519"/>
    </source>
</evidence>
<evidence type="ECO:0000313" key="9">
    <source>
        <dbReference type="Proteomes" id="UP000294702"/>
    </source>
</evidence>
<dbReference type="GO" id="GO:0046854">
    <property type="term" value="P:phosphatidylinositol phosphate biosynthetic process"/>
    <property type="evidence" value="ECO:0007669"/>
    <property type="project" value="InterPro"/>
</dbReference>
<feature type="binding site" evidence="7">
    <location>
        <position position="91"/>
    </location>
    <ligand>
        <name>Mg(2+)</name>
        <dbReference type="ChEBI" id="CHEBI:18420"/>
        <label>1</label>
        <note>catalytic</note>
    </ligand>
</feature>
<feature type="binding site" evidence="6">
    <location>
        <position position="91"/>
    </location>
    <ligand>
        <name>Mg(2+)</name>
        <dbReference type="ChEBI" id="CHEBI:18420"/>
        <label>2</label>
    </ligand>
</feature>
<dbReference type="NCBIfam" id="TIGR01331">
    <property type="entry name" value="bisphos_cysQ"/>
    <property type="match status" value="1"/>
</dbReference>